<dbReference type="GO" id="GO:0005737">
    <property type="term" value="C:cytoplasm"/>
    <property type="evidence" value="ECO:0007669"/>
    <property type="project" value="TreeGrafter"/>
</dbReference>
<dbReference type="GO" id="GO:0004672">
    <property type="term" value="F:protein kinase activity"/>
    <property type="evidence" value="ECO:0007669"/>
    <property type="project" value="InterPro"/>
</dbReference>
<dbReference type="GO" id="GO:0007165">
    <property type="term" value="P:signal transduction"/>
    <property type="evidence" value="ECO:0007669"/>
    <property type="project" value="TreeGrafter"/>
</dbReference>
<sequence>MATIHRESDDLLQPPPGIRSKRDLTALCEVWDSETGAFRRSTFAYLDGHDNAWFGQTPGIRKYDLTVEVLGRHLEKIPDEKIYPLATPLINTVSEADRKNLFIKRPKLLCLDNEEETALLPQMLLEEAEILEFLKRNHHPNLVKYYGCTVNRGRITGIALEKHAMVLQYRYEDDPRDLDITVCMNGIRAAVRHLHSLGLAHNDLNPMNIALDGNDSPIVLDFGSCKRFGEQLLSAGTAGWVDESYSISAQRHDESAIDKIEAWLTRERDARAKTGILCT</sequence>
<organism evidence="2 3">
    <name type="scientific">Trematosphaeria pertusa</name>
    <dbReference type="NCBI Taxonomy" id="390896"/>
    <lineage>
        <taxon>Eukaryota</taxon>
        <taxon>Fungi</taxon>
        <taxon>Dikarya</taxon>
        <taxon>Ascomycota</taxon>
        <taxon>Pezizomycotina</taxon>
        <taxon>Dothideomycetes</taxon>
        <taxon>Pleosporomycetidae</taxon>
        <taxon>Pleosporales</taxon>
        <taxon>Massarineae</taxon>
        <taxon>Trematosphaeriaceae</taxon>
        <taxon>Trematosphaeria</taxon>
    </lineage>
</organism>
<reference evidence="2" key="1">
    <citation type="journal article" date="2020" name="Stud. Mycol.">
        <title>101 Dothideomycetes genomes: a test case for predicting lifestyles and emergence of pathogens.</title>
        <authorList>
            <person name="Haridas S."/>
            <person name="Albert R."/>
            <person name="Binder M."/>
            <person name="Bloem J."/>
            <person name="Labutti K."/>
            <person name="Salamov A."/>
            <person name="Andreopoulos B."/>
            <person name="Baker S."/>
            <person name="Barry K."/>
            <person name="Bills G."/>
            <person name="Bluhm B."/>
            <person name="Cannon C."/>
            <person name="Castanera R."/>
            <person name="Culley D."/>
            <person name="Daum C."/>
            <person name="Ezra D."/>
            <person name="Gonzalez J."/>
            <person name="Henrissat B."/>
            <person name="Kuo A."/>
            <person name="Liang C."/>
            <person name="Lipzen A."/>
            <person name="Lutzoni F."/>
            <person name="Magnuson J."/>
            <person name="Mondo S."/>
            <person name="Nolan M."/>
            <person name="Ohm R."/>
            <person name="Pangilinan J."/>
            <person name="Park H.-J."/>
            <person name="Ramirez L."/>
            <person name="Alfaro M."/>
            <person name="Sun H."/>
            <person name="Tritt A."/>
            <person name="Yoshinaga Y."/>
            <person name="Zwiers L.-H."/>
            <person name="Turgeon B."/>
            <person name="Goodwin S."/>
            <person name="Spatafora J."/>
            <person name="Crous P."/>
            <person name="Grigoriev I."/>
        </authorList>
    </citation>
    <scope>NUCLEOTIDE SEQUENCE</scope>
    <source>
        <strain evidence="2">CBS 122368</strain>
    </source>
</reference>
<name>A0A6A6I6F2_9PLEO</name>
<dbReference type="SUPFAM" id="SSF56112">
    <property type="entry name" value="Protein kinase-like (PK-like)"/>
    <property type="match status" value="1"/>
</dbReference>
<dbReference type="Pfam" id="PF00069">
    <property type="entry name" value="Pkinase"/>
    <property type="match status" value="1"/>
</dbReference>
<dbReference type="AlphaFoldDB" id="A0A6A6I6F2"/>
<dbReference type="GO" id="GO:0005524">
    <property type="term" value="F:ATP binding"/>
    <property type="evidence" value="ECO:0007669"/>
    <property type="project" value="InterPro"/>
</dbReference>
<dbReference type="PROSITE" id="PS50011">
    <property type="entry name" value="PROTEIN_KINASE_DOM"/>
    <property type="match status" value="1"/>
</dbReference>
<feature type="domain" description="Protein kinase" evidence="1">
    <location>
        <begin position="79"/>
        <end position="279"/>
    </location>
</feature>
<evidence type="ECO:0000259" key="1">
    <source>
        <dbReference type="PROSITE" id="PS50011"/>
    </source>
</evidence>
<dbReference type="InterPro" id="IPR050167">
    <property type="entry name" value="Ser_Thr_protein_kinase"/>
</dbReference>
<gene>
    <name evidence="2" type="ORF">BU26DRAFT_522230</name>
</gene>
<dbReference type="PANTHER" id="PTHR23257">
    <property type="entry name" value="SERINE-THREONINE PROTEIN KINASE"/>
    <property type="match status" value="1"/>
</dbReference>
<protein>
    <recommendedName>
        <fullName evidence="1">Protein kinase domain-containing protein</fullName>
    </recommendedName>
</protein>
<dbReference type="Gene3D" id="1.10.510.10">
    <property type="entry name" value="Transferase(Phosphotransferase) domain 1"/>
    <property type="match status" value="1"/>
</dbReference>
<evidence type="ECO:0000313" key="3">
    <source>
        <dbReference type="Proteomes" id="UP000800094"/>
    </source>
</evidence>
<dbReference type="GeneID" id="54583063"/>
<dbReference type="PANTHER" id="PTHR23257:SF958">
    <property type="entry name" value="SERINE_THREONINE-PROTEIN KINASE WNK4"/>
    <property type="match status" value="1"/>
</dbReference>
<dbReference type="EMBL" id="ML987201">
    <property type="protein sequence ID" value="KAF2245113.1"/>
    <property type="molecule type" value="Genomic_DNA"/>
</dbReference>
<accession>A0A6A6I6F2</accession>
<dbReference type="RefSeq" id="XP_033680117.1">
    <property type="nucleotide sequence ID" value="XM_033829733.1"/>
</dbReference>
<dbReference type="InterPro" id="IPR011009">
    <property type="entry name" value="Kinase-like_dom_sf"/>
</dbReference>
<dbReference type="OrthoDB" id="4062651at2759"/>
<dbReference type="InterPro" id="IPR000719">
    <property type="entry name" value="Prot_kinase_dom"/>
</dbReference>
<keyword evidence="3" id="KW-1185">Reference proteome</keyword>
<evidence type="ECO:0000313" key="2">
    <source>
        <dbReference type="EMBL" id="KAF2245113.1"/>
    </source>
</evidence>
<dbReference type="Proteomes" id="UP000800094">
    <property type="component" value="Unassembled WGS sequence"/>
</dbReference>
<proteinExistence type="predicted"/>